<dbReference type="Proteomes" id="UP000287224">
    <property type="component" value="Unassembled WGS sequence"/>
</dbReference>
<dbReference type="AlphaFoldDB" id="A0A401ZC94"/>
<accession>A0A401ZC94</accession>
<comment type="caution">
    <text evidence="1">The sequence shown here is derived from an EMBL/GenBank/DDBJ whole genome shotgun (WGS) entry which is preliminary data.</text>
</comment>
<reference evidence="2" key="1">
    <citation type="submission" date="2018-12" db="EMBL/GenBank/DDBJ databases">
        <title>Tengunoibacter tsumagoiensis gen. nov., sp. nov., Dictyobacter kobayashii sp. nov., D. alpinus sp. nov., and D. joshuensis sp. nov. and description of Dictyobacteraceae fam. nov. within the order Ktedonobacterales isolated from Tengu-no-mugimeshi.</title>
        <authorList>
            <person name="Wang C.M."/>
            <person name="Zheng Y."/>
            <person name="Sakai Y."/>
            <person name="Toyoda A."/>
            <person name="Minakuchi Y."/>
            <person name="Abe K."/>
            <person name="Yokota A."/>
            <person name="Yabe S."/>
        </authorList>
    </citation>
    <scope>NUCLEOTIDE SEQUENCE [LARGE SCALE GENOMIC DNA]</scope>
    <source>
        <strain evidence="2">S-27</strain>
    </source>
</reference>
<evidence type="ECO:0000313" key="1">
    <source>
        <dbReference type="EMBL" id="GCE04338.1"/>
    </source>
</evidence>
<proteinExistence type="predicted"/>
<keyword evidence="2" id="KW-1185">Reference proteome</keyword>
<dbReference type="EMBL" id="BIFQ01000001">
    <property type="protein sequence ID" value="GCE04338.1"/>
    <property type="molecule type" value="Genomic_DNA"/>
</dbReference>
<name>A0A401ZC94_9CHLR</name>
<sequence>MAQLKQLVGGALDYTVVNENTDYRSKKVVQILYRRCAQWQQVATLLKAFNDLDDKKFGTVVIQGVYNQEHTLYAFTNGQLIFDRDVRLGSQTQKRYQIETDNGYAMEAVRIVVSE</sequence>
<evidence type="ECO:0000313" key="2">
    <source>
        <dbReference type="Proteomes" id="UP000287224"/>
    </source>
</evidence>
<gene>
    <name evidence="1" type="ORF">KDAU_16670</name>
</gene>
<protein>
    <submittedName>
        <fullName evidence="1">Uncharacterized protein</fullName>
    </submittedName>
</protein>
<organism evidence="1 2">
    <name type="scientific">Dictyobacter aurantiacus</name>
    <dbReference type="NCBI Taxonomy" id="1936993"/>
    <lineage>
        <taxon>Bacteria</taxon>
        <taxon>Bacillati</taxon>
        <taxon>Chloroflexota</taxon>
        <taxon>Ktedonobacteria</taxon>
        <taxon>Ktedonobacterales</taxon>
        <taxon>Dictyobacteraceae</taxon>
        <taxon>Dictyobacter</taxon>
    </lineage>
</organism>